<evidence type="ECO:0000313" key="1">
    <source>
        <dbReference type="EMBL" id="EAY08479.1"/>
    </source>
</evidence>
<sequence>MAKKIIKACIFDLDGTVMDSMPIYWSTMEEVAKDKFTPEFKATLNGRLDTEVAEIMAQKYKHFGNAQGYFAARDAILNERLKNCPLVKGIKRIVNKLHDMGIPMAIGTSTPEDAFELKTAKHAEFFKNFKAKVTGSDVKEGKPNPAVFLRALQGIGGDIKPENVLIFEDAYLGCVAAKRAGMNAVMLHADNSNIQESFKQYELTDTRTVESWDEFNFDDYVFEK</sequence>
<dbReference type="InterPro" id="IPR023214">
    <property type="entry name" value="HAD_sf"/>
</dbReference>
<dbReference type="PRINTS" id="PR00413">
    <property type="entry name" value="HADHALOGNASE"/>
</dbReference>
<dbReference type="Gene3D" id="3.40.50.1000">
    <property type="entry name" value="HAD superfamily/HAD-like"/>
    <property type="match status" value="1"/>
</dbReference>
<reference evidence="1" key="1">
    <citation type="submission" date="2006-10" db="EMBL/GenBank/DDBJ databases">
        <authorList>
            <person name="Amadeo P."/>
            <person name="Zhao Q."/>
            <person name="Wortman J."/>
            <person name="Fraser-Liggett C."/>
            <person name="Carlton J."/>
        </authorList>
    </citation>
    <scope>NUCLEOTIDE SEQUENCE</scope>
    <source>
        <strain evidence="1">G3</strain>
    </source>
</reference>
<dbReference type="SFLD" id="SFLDS00003">
    <property type="entry name" value="Haloacid_Dehalogenase"/>
    <property type="match status" value="1"/>
</dbReference>
<keyword evidence="1" id="KW-0378">Hydrolase</keyword>
<dbReference type="InterPro" id="IPR041492">
    <property type="entry name" value="HAD_2"/>
</dbReference>
<dbReference type="SFLD" id="SFLDG01129">
    <property type="entry name" value="C1.5:_HAD__Beta-PGM__Phosphata"/>
    <property type="match status" value="1"/>
</dbReference>
<name>A2EFS8_TRIV3</name>
<accession>A2EFS8</accession>
<dbReference type="RefSeq" id="XP_001320702.1">
    <property type="nucleotide sequence ID" value="XM_001320667.1"/>
</dbReference>
<dbReference type="AlphaFoldDB" id="A2EFS8"/>
<dbReference type="OrthoDB" id="40579at2759"/>
<dbReference type="Gene3D" id="1.10.150.240">
    <property type="entry name" value="Putative phosphatase, domain 2"/>
    <property type="match status" value="1"/>
</dbReference>
<dbReference type="PANTHER" id="PTHR18901:SF38">
    <property type="entry name" value="PSEUDOURIDINE-5'-PHOSPHATASE"/>
    <property type="match status" value="1"/>
</dbReference>
<protein>
    <submittedName>
        <fullName evidence="1">Haloacid dehalogenase-like hydrolase family protein</fullName>
    </submittedName>
</protein>
<proteinExistence type="predicted"/>
<reference evidence="1" key="2">
    <citation type="journal article" date="2007" name="Science">
        <title>Draft genome sequence of the sexually transmitted pathogen Trichomonas vaginalis.</title>
        <authorList>
            <person name="Carlton J.M."/>
            <person name="Hirt R.P."/>
            <person name="Silva J.C."/>
            <person name="Delcher A.L."/>
            <person name="Schatz M."/>
            <person name="Zhao Q."/>
            <person name="Wortman J.R."/>
            <person name="Bidwell S.L."/>
            <person name="Alsmark U.C.M."/>
            <person name="Besteiro S."/>
            <person name="Sicheritz-Ponten T."/>
            <person name="Noel C.J."/>
            <person name="Dacks J.B."/>
            <person name="Foster P.G."/>
            <person name="Simillion C."/>
            <person name="Van de Peer Y."/>
            <person name="Miranda-Saavedra D."/>
            <person name="Barton G.J."/>
            <person name="Westrop G.D."/>
            <person name="Mueller S."/>
            <person name="Dessi D."/>
            <person name="Fiori P.L."/>
            <person name="Ren Q."/>
            <person name="Paulsen I."/>
            <person name="Zhang H."/>
            <person name="Bastida-Corcuera F.D."/>
            <person name="Simoes-Barbosa A."/>
            <person name="Brown M.T."/>
            <person name="Hayes R.D."/>
            <person name="Mukherjee M."/>
            <person name="Okumura C.Y."/>
            <person name="Schneider R."/>
            <person name="Smith A.J."/>
            <person name="Vanacova S."/>
            <person name="Villalvazo M."/>
            <person name="Haas B.J."/>
            <person name="Pertea M."/>
            <person name="Feldblyum T.V."/>
            <person name="Utterback T.R."/>
            <person name="Shu C.L."/>
            <person name="Osoegawa K."/>
            <person name="de Jong P.J."/>
            <person name="Hrdy I."/>
            <person name="Horvathova L."/>
            <person name="Zubacova Z."/>
            <person name="Dolezal P."/>
            <person name="Malik S.B."/>
            <person name="Logsdon J.M. Jr."/>
            <person name="Henze K."/>
            <person name="Gupta A."/>
            <person name="Wang C.C."/>
            <person name="Dunne R.L."/>
            <person name="Upcroft J.A."/>
            <person name="Upcroft P."/>
            <person name="White O."/>
            <person name="Salzberg S.L."/>
            <person name="Tang P."/>
            <person name="Chiu C.-H."/>
            <person name="Lee Y.-S."/>
            <person name="Embley T.M."/>
            <person name="Coombs G.H."/>
            <person name="Mottram J.C."/>
            <person name="Tachezy J."/>
            <person name="Fraser-Liggett C.M."/>
            <person name="Johnson P.J."/>
        </authorList>
    </citation>
    <scope>NUCLEOTIDE SEQUENCE [LARGE SCALE GENOMIC DNA]</scope>
    <source>
        <strain evidence="1">G3</strain>
    </source>
</reference>
<dbReference type="PANTHER" id="PTHR18901">
    <property type="entry name" value="2-DEOXYGLUCOSE-6-PHOSPHATE PHOSPHATASE 2"/>
    <property type="match status" value="1"/>
</dbReference>
<dbReference type="InterPro" id="IPR023198">
    <property type="entry name" value="PGP-like_dom2"/>
</dbReference>
<dbReference type="InterPro" id="IPR036412">
    <property type="entry name" value="HAD-like_sf"/>
</dbReference>
<dbReference type="GO" id="GO:0016791">
    <property type="term" value="F:phosphatase activity"/>
    <property type="evidence" value="ECO:0000318"/>
    <property type="project" value="GO_Central"/>
</dbReference>
<dbReference type="VEuPathDB" id="TrichDB:TVAG_145590"/>
<dbReference type="SUPFAM" id="SSF56784">
    <property type="entry name" value="HAD-like"/>
    <property type="match status" value="1"/>
</dbReference>
<keyword evidence="2" id="KW-1185">Reference proteome</keyword>
<dbReference type="Proteomes" id="UP000001542">
    <property type="component" value="Unassembled WGS sequence"/>
</dbReference>
<gene>
    <name evidence="1" type="ORF">TVAG_145590</name>
</gene>
<organism evidence="1 2">
    <name type="scientific">Trichomonas vaginalis (strain ATCC PRA-98 / G3)</name>
    <dbReference type="NCBI Taxonomy" id="412133"/>
    <lineage>
        <taxon>Eukaryota</taxon>
        <taxon>Metamonada</taxon>
        <taxon>Parabasalia</taxon>
        <taxon>Trichomonadida</taxon>
        <taxon>Trichomonadidae</taxon>
        <taxon>Trichomonas</taxon>
    </lineage>
</organism>
<dbReference type="KEGG" id="tva:4766406"/>
<dbReference type="NCBIfam" id="TIGR01509">
    <property type="entry name" value="HAD-SF-IA-v3"/>
    <property type="match status" value="1"/>
</dbReference>
<dbReference type="InterPro" id="IPR006439">
    <property type="entry name" value="HAD-SF_hydro_IA"/>
</dbReference>
<dbReference type="Pfam" id="PF13419">
    <property type="entry name" value="HAD_2"/>
    <property type="match status" value="1"/>
</dbReference>
<dbReference type="SMR" id="A2EFS8"/>
<dbReference type="VEuPathDB" id="TrichDB:TVAGG3_0445470"/>
<dbReference type="InParanoid" id="A2EFS8"/>
<evidence type="ECO:0000313" key="2">
    <source>
        <dbReference type="Proteomes" id="UP000001542"/>
    </source>
</evidence>
<dbReference type="eggNOG" id="KOG2914">
    <property type="taxonomic scope" value="Eukaryota"/>
</dbReference>
<dbReference type="EMBL" id="DS113377">
    <property type="protein sequence ID" value="EAY08479.1"/>
    <property type="molecule type" value="Genomic_DNA"/>
</dbReference>